<organism evidence="3 4">
    <name type="scientific">Candidatus Accumulibacter vicinus</name>
    <dbReference type="NCBI Taxonomy" id="2954382"/>
    <lineage>
        <taxon>Bacteria</taxon>
        <taxon>Pseudomonadati</taxon>
        <taxon>Pseudomonadota</taxon>
        <taxon>Betaproteobacteria</taxon>
        <taxon>Candidatus Accumulibacter</taxon>
    </lineage>
</organism>
<feature type="region of interest" description="Disordered" evidence="1">
    <location>
        <begin position="226"/>
        <end position="251"/>
    </location>
</feature>
<dbReference type="EMBL" id="JDSS02000020">
    <property type="protein sequence ID" value="KFB68485.1"/>
    <property type="molecule type" value="Genomic_DNA"/>
</dbReference>
<evidence type="ECO:0000259" key="2">
    <source>
        <dbReference type="Pfam" id="PF03781"/>
    </source>
</evidence>
<accession>A0A084Y191</accession>
<dbReference type="Gene3D" id="3.90.1580.10">
    <property type="entry name" value="paralog of FGE (formylglycine-generating enzyme)"/>
    <property type="match status" value="1"/>
</dbReference>
<evidence type="ECO:0000313" key="3">
    <source>
        <dbReference type="EMBL" id="KFB68485.1"/>
    </source>
</evidence>
<proteinExistence type="predicted"/>
<evidence type="ECO:0000313" key="4">
    <source>
        <dbReference type="Proteomes" id="UP000019812"/>
    </source>
</evidence>
<comment type="caution">
    <text evidence="3">The sequence shown here is derived from an EMBL/GenBank/DDBJ whole genome shotgun (WGS) entry which is preliminary data.</text>
</comment>
<feature type="compositionally biased region" description="Low complexity" evidence="1">
    <location>
        <begin position="232"/>
        <end position="251"/>
    </location>
</feature>
<dbReference type="Pfam" id="PF03781">
    <property type="entry name" value="FGE-sulfatase"/>
    <property type="match status" value="1"/>
</dbReference>
<keyword evidence="3" id="KW-0418">Kinase</keyword>
<dbReference type="GO" id="GO:0120147">
    <property type="term" value="F:formylglycine-generating oxidase activity"/>
    <property type="evidence" value="ECO:0007669"/>
    <property type="project" value="TreeGrafter"/>
</dbReference>
<reference evidence="3 4" key="1">
    <citation type="submission" date="2014-07" db="EMBL/GenBank/DDBJ databases">
        <title>Expanding our view of genomic diversity in Candidatus Accumulibacter clades.</title>
        <authorList>
            <person name="Skennerton C.T."/>
            <person name="Barr J.J."/>
            <person name="Slater F.R."/>
            <person name="Bond P.L."/>
            <person name="Tyson G.W."/>
        </authorList>
    </citation>
    <scope>NUCLEOTIDE SEQUENCE [LARGE SCALE GENOMIC DNA]</scope>
    <source>
        <strain evidence="4">SK-01</strain>
    </source>
</reference>
<protein>
    <submittedName>
        <fullName evidence="3">Serine/threonine-protein kinase pkn1</fullName>
        <ecNumber evidence="3">2.7.11.1</ecNumber>
    </submittedName>
</protein>
<dbReference type="SUPFAM" id="SSF56436">
    <property type="entry name" value="C-type lectin-like"/>
    <property type="match status" value="1"/>
</dbReference>
<keyword evidence="3" id="KW-0808">Transferase</keyword>
<dbReference type="InterPro" id="IPR051043">
    <property type="entry name" value="Sulfatase_Mod_Factor_Kinase"/>
</dbReference>
<dbReference type="InterPro" id="IPR016187">
    <property type="entry name" value="CTDL_fold"/>
</dbReference>
<dbReference type="AlphaFoldDB" id="A0A084Y191"/>
<dbReference type="PANTHER" id="PTHR23150">
    <property type="entry name" value="SULFATASE MODIFYING FACTOR 1, 2"/>
    <property type="match status" value="1"/>
</dbReference>
<dbReference type="PANTHER" id="PTHR23150:SF19">
    <property type="entry name" value="FORMYLGLYCINE-GENERATING ENZYME"/>
    <property type="match status" value="1"/>
</dbReference>
<dbReference type="InterPro" id="IPR042095">
    <property type="entry name" value="SUMF_sf"/>
</dbReference>
<dbReference type="EC" id="2.7.11.1" evidence="3"/>
<name>A0A084Y191_9PROT</name>
<dbReference type="InterPro" id="IPR005532">
    <property type="entry name" value="SUMF_dom"/>
</dbReference>
<sequence>MGSPESEPMRNSNEGPRHWVTLTRGFWLADTACTQALWQAVMGTNPSHFTGDPQRPVEQVSWDEAQRFLRALEALLPGCEAALPTEAQWEYACRAGSETPFSFGGNITPEQVNYDGNSPYAGGAKGRHREETVPVKSLPANAWGLYEMHGNVWEWCADGLRSYDEQAQQDPAGPVSGDEEAPRVVRGGSWLSVAGGLRSAYRSEGRRDGRDEFLGGQGFRFALRSIEPGQVPAPVQGRPGRPAAPGGRQAR</sequence>
<feature type="domain" description="Sulfatase-modifying factor enzyme-like" evidence="2">
    <location>
        <begin position="1"/>
        <end position="222"/>
    </location>
</feature>
<gene>
    <name evidence="3" type="primary">pkn1_15</name>
    <name evidence="3" type="ORF">CAPSK01_001881</name>
</gene>
<dbReference type="STRING" id="1457154.CAPSK01_001881"/>
<dbReference type="Proteomes" id="UP000019812">
    <property type="component" value="Unassembled WGS sequence"/>
</dbReference>
<dbReference type="GO" id="GO:0004674">
    <property type="term" value="F:protein serine/threonine kinase activity"/>
    <property type="evidence" value="ECO:0007669"/>
    <property type="project" value="UniProtKB-EC"/>
</dbReference>
<evidence type="ECO:0000256" key="1">
    <source>
        <dbReference type="SAM" id="MobiDB-lite"/>
    </source>
</evidence>